<name>A0A9P6NFM1_9BASI</name>
<dbReference type="AlphaFoldDB" id="A0A9P6NFM1"/>
<feature type="domain" description="RNase H type-1" evidence="1">
    <location>
        <begin position="239"/>
        <end position="367"/>
    </location>
</feature>
<proteinExistence type="predicted"/>
<comment type="caution">
    <text evidence="2">The sequence shown here is derived from an EMBL/GenBank/DDBJ whole genome shotgun (WGS) entry which is preliminary data.</text>
</comment>
<dbReference type="GO" id="GO:0004523">
    <property type="term" value="F:RNA-DNA hybrid ribonuclease activity"/>
    <property type="evidence" value="ECO:0007669"/>
    <property type="project" value="InterPro"/>
</dbReference>
<evidence type="ECO:0000313" key="3">
    <source>
        <dbReference type="Proteomes" id="UP000886653"/>
    </source>
</evidence>
<dbReference type="Gene3D" id="3.30.420.10">
    <property type="entry name" value="Ribonuclease H-like superfamily/Ribonuclease H"/>
    <property type="match status" value="1"/>
</dbReference>
<evidence type="ECO:0000259" key="1">
    <source>
        <dbReference type="PROSITE" id="PS50879"/>
    </source>
</evidence>
<reference evidence="2" key="1">
    <citation type="submission" date="2013-11" db="EMBL/GenBank/DDBJ databases">
        <title>Genome sequence of the fusiform rust pathogen reveals effectors for host alternation and coevolution with pine.</title>
        <authorList>
            <consortium name="DOE Joint Genome Institute"/>
            <person name="Smith K."/>
            <person name="Pendleton A."/>
            <person name="Kubisiak T."/>
            <person name="Anderson C."/>
            <person name="Salamov A."/>
            <person name="Aerts A."/>
            <person name="Riley R."/>
            <person name="Clum A."/>
            <person name="Lindquist E."/>
            <person name="Ence D."/>
            <person name="Campbell M."/>
            <person name="Kronenberg Z."/>
            <person name="Feau N."/>
            <person name="Dhillon B."/>
            <person name="Hamelin R."/>
            <person name="Burleigh J."/>
            <person name="Smith J."/>
            <person name="Yandell M."/>
            <person name="Nelson C."/>
            <person name="Grigoriev I."/>
            <person name="Davis J."/>
        </authorList>
    </citation>
    <scope>NUCLEOTIDE SEQUENCE</scope>
    <source>
        <strain evidence="2">G11</strain>
    </source>
</reference>
<dbReference type="GO" id="GO:0003676">
    <property type="term" value="F:nucleic acid binding"/>
    <property type="evidence" value="ECO:0007669"/>
    <property type="project" value="InterPro"/>
</dbReference>
<dbReference type="CDD" id="cd09276">
    <property type="entry name" value="Rnase_HI_RT_non_LTR"/>
    <property type="match status" value="1"/>
</dbReference>
<gene>
    <name evidence="2" type="ORF">CROQUDRAFT_109423</name>
</gene>
<protein>
    <recommendedName>
        <fullName evidence="1">RNase H type-1 domain-containing protein</fullName>
    </recommendedName>
</protein>
<evidence type="ECO:0000313" key="2">
    <source>
        <dbReference type="EMBL" id="KAG0143118.1"/>
    </source>
</evidence>
<dbReference type="InterPro" id="IPR002156">
    <property type="entry name" value="RNaseH_domain"/>
</dbReference>
<dbReference type="InterPro" id="IPR012337">
    <property type="entry name" value="RNaseH-like_sf"/>
</dbReference>
<keyword evidence="3" id="KW-1185">Reference proteome</keyword>
<sequence length="502" mass="56812">MRKESCVDMPAVAILIGLIPDTQDPLVLFQLSTSQDTYVLFQTRLQRDMRKHGGLFQLEHMCSFPKTQDFVSKTVEIEDGLHPGSPYSVIYCISYTIPACSSPAQSRSRPEISLGVVDDVAYLVANDKVEKNVLAPQAEEKILNVLQNEANRLALGAFKHSPSAFQAHDANLPQIRTQQRKFLIRALQTTPNNHRSAIHQTLGKDSLVPYDKATFEVMFPFPADPWDKPLGQINNITCSREEEVKFVSTQAKELKFARRVALGPQKGISNYKAEAWSFLLALERCEEVLTKFAFIPRSVAIFCDNQSALRLLNEPPRQRTAQYLAIWLWSLAEMIMRQIKLELYWSPGHEEIPLNERADEVAGKAAESGRDLMHLRVSLTYLKAQAKKTCFIRGVPLNRPPFVTSAVKIADALDDSEKRSSGNVFSSYDRVTALFDITTSEFKWKIQQPVRIAAWKEKIKTRFRDATKLPATPKAIKYIVKSVKAIGRFPHLRSYNTVVEDS</sequence>
<organism evidence="2 3">
    <name type="scientific">Cronartium quercuum f. sp. fusiforme G11</name>
    <dbReference type="NCBI Taxonomy" id="708437"/>
    <lineage>
        <taxon>Eukaryota</taxon>
        <taxon>Fungi</taxon>
        <taxon>Dikarya</taxon>
        <taxon>Basidiomycota</taxon>
        <taxon>Pucciniomycotina</taxon>
        <taxon>Pucciniomycetes</taxon>
        <taxon>Pucciniales</taxon>
        <taxon>Coleosporiaceae</taxon>
        <taxon>Cronartium</taxon>
    </lineage>
</organism>
<dbReference type="PROSITE" id="PS50879">
    <property type="entry name" value="RNASE_H_1"/>
    <property type="match status" value="1"/>
</dbReference>
<dbReference type="Proteomes" id="UP000886653">
    <property type="component" value="Unassembled WGS sequence"/>
</dbReference>
<dbReference type="SUPFAM" id="SSF53098">
    <property type="entry name" value="Ribonuclease H-like"/>
    <property type="match status" value="1"/>
</dbReference>
<dbReference type="InterPro" id="IPR036397">
    <property type="entry name" value="RNaseH_sf"/>
</dbReference>
<dbReference type="EMBL" id="MU167328">
    <property type="protein sequence ID" value="KAG0143118.1"/>
    <property type="molecule type" value="Genomic_DNA"/>
</dbReference>
<dbReference type="OrthoDB" id="3267074at2759"/>
<accession>A0A9P6NFM1</accession>